<reference evidence="2" key="1">
    <citation type="submission" date="2019-08" db="EMBL/GenBank/DDBJ databases">
        <title>The improved chromosome-level genome for the pearl oyster Pinctada fucata martensii using PacBio sequencing and Hi-C.</title>
        <authorList>
            <person name="Zheng Z."/>
        </authorList>
    </citation>
    <scope>NUCLEOTIDE SEQUENCE</scope>
    <source>
        <strain evidence="2">ZZ-2019</strain>
        <tissue evidence="2">Adductor muscle</tissue>
    </source>
</reference>
<feature type="compositionally biased region" description="Polar residues" evidence="1">
    <location>
        <begin position="162"/>
        <end position="171"/>
    </location>
</feature>
<accession>A0AA89BVM4</accession>
<sequence>MEQKTFLEFPRELMEQYNSYTCGARKDTLGHPNLQVPVRPLRMPYQEGQNNVFKFPRDIRELNEVNSATLRHYMSSPRSSKDSNVIFGENSDWMIAERMKSRTPPSSPQTPSSHQGNVCRASSPTIRIEEKDLKRSKSPDEDIIRCVPNRMLSDDEDEIDHSSNVQKTPAKTVQDFQDLRSPFRSVTKSPRPMEANQNYSEVRMSDSKQTKSMIQDSLEQLHRELDRRSARKQLNFDLGARSTEFNRDIDDMYYNANRSRSPKLRRSSCDSDEEDDDSITSGLISQLLNQLQSKKRKLSDRSDRCRCEYEEECESRDAFKRRRKDPDQYLSPCYSRQREIDTSLYRQQPEVQSNCTCAVMEKQFMKMAENAYKNIRRQDDSSESFAQFRRELSETNNVLKDSIVILQQMKNVCDHRRIQ</sequence>
<feature type="region of interest" description="Disordered" evidence="1">
    <location>
        <begin position="183"/>
        <end position="208"/>
    </location>
</feature>
<dbReference type="EMBL" id="VSWD01000008">
    <property type="protein sequence ID" value="KAK3096106.1"/>
    <property type="molecule type" value="Genomic_DNA"/>
</dbReference>
<protein>
    <submittedName>
        <fullName evidence="2">Uncharacterized protein</fullName>
    </submittedName>
</protein>
<evidence type="ECO:0000313" key="2">
    <source>
        <dbReference type="EMBL" id="KAK3096106.1"/>
    </source>
</evidence>
<evidence type="ECO:0000313" key="3">
    <source>
        <dbReference type="Proteomes" id="UP001186944"/>
    </source>
</evidence>
<keyword evidence="3" id="KW-1185">Reference proteome</keyword>
<feature type="compositionally biased region" description="Polar residues" evidence="1">
    <location>
        <begin position="114"/>
        <end position="125"/>
    </location>
</feature>
<feature type="region of interest" description="Disordered" evidence="1">
    <location>
        <begin position="100"/>
        <end position="171"/>
    </location>
</feature>
<dbReference type="AlphaFoldDB" id="A0AA89BVM4"/>
<dbReference type="Proteomes" id="UP001186944">
    <property type="component" value="Unassembled WGS sequence"/>
</dbReference>
<organism evidence="2 3">
    <name type="scientific">Pinctada imbricata</name>
    <name type="common">Atlantic pearl-oyster</name>
    <name type="synonym">Pinctada martensii</name>
    <dbReference type="NCBI Taxonomy" id="66713"/>
    <lineage>
        <taxon>Eukaryota</taxon>
        <taxon>Metazoa</taxon>
        <taxon>Spiralia</taxon>
        <taxon>Lophotrochozoa</taxon>
        <taxon>Mollusca</taxon>
        <taxon>Bivalvia</taxon>
        <taxon>Autobranchia</taxon>
        <taxon>Pteriomorphia</taxon>
        <taxon>Pterioida</taxon>
        <taxon>Pterioidea</taxon>
        <taxon>Pteriidae</taxon>
        <taxon>Pinctada</taxon>
    </lineage>
</organism>
<comment type="caution">
    <text evidence="2">The sequence shown here is derived from an EMBL/GenBank/DDBJ whole genome shotgun (WGS) entry which is preliminary data.</text>
</comment>
<proteinExistence type="predicted"/>
<evidence type="ECO:0000256" key="1">
    <source>
        <dbReference type="SAM" id="MobiDB-lite"/>
    </source>
</evidence>
<name>A0AA89BVM4_PINIB</name>
<feature type="region of interest" description="Disordered" evidence="1">
    <location>
        <begin position="259"/>
        <end position="280"/>
    </location>
</feature>
<gene>
    <name evidence="2" type="ORF">FSP39_023291</name>
</gene>
<feature type="compositionally biased region" description="Basic and acidic residues" evidence="1">
    <location>
        <begin position="127"/>
        <end position="144"/>
    </location>
</feature>